<dbReference type="OrthoDB" id="10328521at2759"/>
<feature type="transmembrane region" description="Helical" evidence="2">
    <location>
        <begin position="171"/>
        <end position="196"/>
    </location>
</feature>
<evidence type="ECO:0000256" key="1">
    <source>
        <dbReference type="SAM" id="MobiDB-lite"/>
    </source>
</evidence>
<evidence type="ECO:0000313" key="4">
    <source>
        <dbReference type="Proteomes" id="UP000272942"/>
    </source>
</evidence>
<keyword evidence="4" id="KW-1185">Reference proteome</keyword>
<dbReference type="AlphaFoldDB" id="A0A183ALB6"/>
<feature type="transmembrane region" description="Helical" evidence="2">
    <location>
        <begin position="138"/>
        <end position="159"/>
    </location>
</feature>
<organism evidence="5">
    <name type="scientific">Echinostoma caproni</name>
    <dbReference type="NCBI Taxonomy" id="27848"/>
    <lineage>
        <taxon>Eukaryota</taxon>
        <taxon>Metazoa</taxon>
        <taxon>Spiralia</taxon>
        <taxon>Lophotrochozoa</taxon>
        <taxon>Platyhelminthes</taxon>
        <taxon>Trematoda</taxon>
        <taxon>Digenea</taxon>
        <taxon>Plagiorchiida</taxon>
        <taxon>Echinostomata</taxon>
        <taxon>Echinostomatoidea</taxon>
        <taxon>Echinostomatidae</taxon>
        <taxon>Echinostoma</taxon>
    </lineage>
</organism>
<reference evidence="5" key="1">
    <citation type="submission" date="2016-06" db="UniProtKB">
        <authorList>
            <consortium name="WormBaseParasite"/>
        </authorList>
    </citation>
    <scope>IDENTIFICATION</scope>
</reference>
<proteinExistence type="predicted"/>
<feature type="region of interest" description="Disordered" evidence="1">
    <location>
        <begin position="271"/>
        <end position="290"/>
    </location>
</feature>
<accession>A0A183ALB6</accession>
<dbReference type="EMBL" id="UZAN01045024">
    <property type="protein sequence ID" value="VDP81923.1"/>
    <property type="molecule type" value="Genomic_DNA"/>
</dbReference>
<evidence type="ECO:0000313" key="3">
    <source>
        <dbReference type="EMBL" id="VDP81923.1"/>
    </source>
</evidence>
<feature type="transmembrane region" description="Helical" evidence="2">
    <location>
        <begin position="80"/>
        <end position="106"/>
    </location>
</feature>
<keyword evidence="2" id="KW-0472">Membrane</keyword>
<gene>
    <name evidence="3" type="ORF">ECPE_LOCUS7751</name>
</gene>
<keyword evidence="2" id="KW-1133">Transmembrane helix</keyword>
<sequence>MSFMSPPGWSSPVFKKPRLMARVRGLVLLLNLFVAWCLSIPNLIKYKLVEIPFDHTPNPIVYGQVRQTQSYRAHTHLYQLVQLCAGAILWILLTVSFMALFVRIVLNKFSHPVHTSTRSGQSSYVYFVSRWLKMEQQLTLALGVLWVLNVSADLTAFFLDYFHVVIDRARLFVALEFINLYLAALRVIACFLFGAYPRRLLTNIHRFWLFPDRNHGPDGFQSGFPFVDAHGDSYLPMTESKISFSGSLVPMMLKRNRSSFGGSIIQGTSGVSTFPNGKTASDIPGPSSND</sequence>
<dbReference type="WBParaSite" id="ECPE_0000777001-mRNA-1">
    <property type="protein sequence ID" value="ECPE_0000777001-mRNA-1"/>
    <property type="gene ID" value="ECPE_0000777001"/>
</dbReference>
<evidence type="ECO:0000256" key="2">
    <source>
        <dbReference type="SAM" id="Phobius"/>
    </source>
</evidence>
<evidence type="ECO:0000313" key="5">
    <source>
        <dbReference type="WBParaSite" id="ECPE_0000777001-mRNA-1"/>
    </source>
</evidence>
<feature type="transmembrane region" description="Helical" evidence="2">
    <location>
        <begin position="21"/>
        <end position="44"/>
    </location>
</feature>
<protein>
    <submittedName>
        <fullName evidence="5">G_PROTEIN_RECEP_F1_2 domain-containing protein</fullName>
    </submittedName>
</protein>
<dbReference type="Proteomes" id="UP000272942">
    <property type="component" value="Unassembled WGS sequence"/>
</dbReference>
<name>A0A183ALB6_9TREM</name>
<keyword evidence="2" id="KW-0812">Transmembrane</keyword>
<reference evidence="3 4" key="2">
    <citation type="submission" date="2018-11" db="EMBL/GenBank/DDBJ databases">
        <authorList>
            <consortium name="Pathogen Informatics"/>
        </authorList>
    </citation>
    <scope>NUCLEOTIDE SEQUENCE [LARGE SCALE GENOMIC DNA]</scope>
    <source>
        <strain evidence="3 4">Egypt</strain>
    </source>
</reference>